<name>A0A1J9P9E4_9EURO</name>
<proteinExistence type="predicted"/>
<gene>
    <name evidence="1" type="ORF">AJ78_06745</name>
</gene>
<dbReference type="VEuPathDB" id="FungiDB:AJ78_06745"/>
<evidence type="ECO:0000313" key="1">
    <source>
        <dbReference type="EMBL" id="OJD12694.1"/>
    </source>
</evidence>
<organism evidence="1 2">
    <name type="scientific">Emergomyces pasteurianus Ep9510</name>
    <dbReference type="NCBI Taxonomy" id="1447872"/>
    <lineage>
        <taxon>Eukaryota</taxon>
        <taxon>Fungi</taxon>
        <taxon>Dikarya</taxon>
        <taxon>Ascomycota</taxon>
        <taxon>Pezizomycotina</taxon>
        <taxon>Eurotiomycetes</taxon>
        <taxon>Eurotiomycetidae</taxon>
        <taxon>Onygenales</taxon>
        <taxon>Ajellomycetaceae</taxon>
        <taxon>Emergomyces</taxon>
    </lineage>
</organism>
<dbReference type="Proteomes" id="UP000182235">
    <property type="component" value="Unassembled WGS sequence"/>
</dbReference>
<sequence length="173" mass="19424">MVRNKNRLYVALYPTGGGNNEAPRYHWGLLVGPKVEGTSEVPGTRYHVKNNPIDGWVYEELPVRDVRTTNSLLARVLIGKVENDARLKNTFRGVPVIQNDPNWRCRTWVTNAVAAIARDGKSVGTAELDWDKIEATARQYVSSKSAAGRYQNAVDFLGPKPTWDMLENREIVS</sequence>
<dbReference type="InterPro" id="IPR054208">
    <property type="entry name" value="DUF6914"/>
</dbReference>
<accession>A0A1J9P9E4</accession>
<dbReference type="OrthoDB" id="2679825at2759"/>
<protein>
    <submittedName>
        <fullName evidence="1">Uncharacterized protein</fullName>
    </submittedName>
</protein>
<dbReference type="EMBL" id="LGRN01000374">
    <property type="protein sequence ID" value="OJD12694.1"/>
    <property type="molecule type" value="Genomic_DNA"/>
</dbReference>
<evidence type="ECO:0000313" key="2">
    <source>
        <dbReference type="Proteomes" id="UP000182235"/>
    </source>
</evidence>
<dbReference type="Pfam" id="PF21858">
    <property type="entry name" value="DUF6914"/>
    <property type="match status" value="1"/>
</dbReference>
<reference evidence="1 2" key="1">
    <citation type="submission" date="2015-07" db="EMBL/GenBank/DDBJ databases">
        <title>Emmonsia species relationships and genome sequence.</title>
        <authorList>
            <consortium name="The Broad Institute Genomics Platform"/>
            <person name="Cuomo C.A."/>
            <person name="Munoz J.F."/>
            <person name="Imamovic A."/>
            <person name="Priest M.E."/>
            <person name="Young S."/>
            <person name="Clay O.K."/>
            <person name="McEwen J.G."/>
        </authorList>
    </citation>
    <scope>NUCLEOTIDE SEQUENCE [LARGE SCALE GENOMIC DNA]</scope>
    <source>
        <strain evidence="1 2">UAMH 9510</strain>
    </source>
</reference>
<keyword evidence="2" id="KW-1185">Reference proteome</keyword>
<comment type="caution">
    <text evidence="1">The sequence shown here is derived from an EMBL/GenBank/DDBJ whole genome shotgun (WGS) entry which is preliminary data.</text>
</comment>
<dbReference type="AlphaFoldDB" id="A0A1J9P9E4"/>